<gene>
    <name evidence="11" type="primary">ALG14</name>
    <name evidence="12" type="ORF">BZA70DRAFT_275975</name>
</gene>
<evidence type="ECO:0000256" key="5">
    <source>
        <dbReference type="ARBA" id="ARBA00017467"/>
    </source>
</evidence>
<evidence type="ECO:0000256" key="11">
    <source>
        <dbReference type="RuleBase" id="RU362127"/>
    </source>
</evidence>
<feature type="transmembrane region" description="Helical" evidence="11">
    <location>
        <begin position="152"/>
        <end position="171"/>
    </location>
</feature>
<sequence length="228" mass="25123">MFFDHITAGACLLALLIVTILLVIAMLSLIRSYVDDPVQHPDGASAMFVLGSGGHTTELLSIVNDLRFEKYPNRTWVSFSGDSLSIVRAMDLEQKKRDEAQDTKSGKSVGSMTSVHLPRARTVGQSYFTSIFTTLICALQCLYTVYNVRPDLIICNGPGSCVPICFAALLLRALGLSRGRIVYVESLARVNSLSLTGKMLYYVVDRFIVQWPQLAEQYEGAEYVGLIA</sequence>
<keyword evidence="6 11" id="KW-0812">Transmembrane</keyword>
<dbReference type="GeneID" id="90037743"/>
<dbReference type="PANTHER" id="PTHR12154:SF4">
    <property type="entry name" value="UDP-N-ACETYLGLUCOSAMINE TRANSFERASE SUBUNIT ALG14 HOMOLOG"/>
    <property type="match status" value="1"/>
</dbReference>
<comment type="similarity">
    <text evidence="3 11">Belongs to the ALG14 family.</text>
</comment>
<feature type="transmembrane region" description="Helical" evidence="11">
    <location>
        <begin position="6"/>
        <end position="30"/>
    </location>
</feature>
<comment type="caution">
    <text evidence="12">The sequence shown here is derived from an EMBL/GenBank/DDBJ whole genome shotgun (WGS) entry which is preliminary data.</text>
</comment>
<evidence type="ECO:0000256" key="1">
    <source>
        <dbReference type="ARBA" id="ARBA00004389"/>
    </source>
</evidence>
<evidence type="ECO:0000256" key="3">
    <source>
        <dbReference type="ARBA" id="ARBA00009731"/>
    </source>
</evidence>
<protein>
    <recommendedName>
        <fullName evidence="5 11">UDP-N-acetylglucosamine transferase subunit ALG14</fullName>
    </recommendedName>
    <alternativeName>
        <fullName evidence="10 11">Asparagine-linked glycosylation protein 14</fullName>
    </alternativeName>
</protein>
<proteinExistence type="inferred from homology"/>
<evidence type="ECO:0000256" key="4">
    <source>
        <dbReference type="ARBA" id="ARBA00011335"/>
    </source>
</evidence>
<feature type="transmembrane region" description="Helical" evidence="11">
    <location>
        <begin position="127"/>
        <end position="146"/>
    </location>
</feature>
<evidence type="ECO:0000256" key="6">
    <source>
        <dbReference type="ARBA" id="ARBA00022692"/>
    </source>
</evidence>
<comment type="function">
    <text evidence="11">Involved in protein N-glycosylation. Essential for the second step of the dolichol-linked oligosaccharide pathway. Anchors the catalytic subunit ALG13 to the ER.</text>
</comment>
<accession>A0ABR1F8S7</accession>
<dbReference type="InterPro" id="IPR013969">
    <property type="entry name" value="Oligosacch_biosynth_Alg14"/>
</dbReference>
<keyword evidence="9 11" id="KW-0472">Membrane</keyword>
<name>A0ABR1F8S7_9ASCO</name>
<comment type="caution">
    <text evidence="11">Lacks conserved residue(s) required for the propagation of feature annotation.</text>
</comment>
<keyword evidence="8 11" id="KW-1133">Transmembrane helix</keyword>
<evidence type="ECO:0000256" key="9">
    <source>
        <dbReference type="ARBA" id="ARBA00023136"/>
    </source>
</evidence>
<keyword evidence="7 11" id="KW-0256">Endoplasmic reticulum</keyword>
<comment type="subunit">
    <text evidence="4 11">Heterodimer with ALG13 to form a functional enzyme.</text>
</comment>
<evidence type="ECO:0000256" key="10">
    <source>
        <dbReference type="ARBA" id="ARBA00032062"/>
    </source>
</evidence>
<evidence type="ECO:0000256" key="2">
    <source>
        <dbReference type="ARBA" id="ARBA00004590"/>
    </source>
</evidence>
<comment type="subcellular location">
    <subcellularLocation>
        <location evidence="1 11">Endoplasmic reticulum membrane</location>
        <topology evidence="1 11">Single-pass membrane protein</topology>
    </subcellularLocation>
    <subcellularLocation>
        <location evidence="2">Nucleus membrane</location>
        <topology evidence="2">Single-pass membrane protein</topology>
    </subcellularLocation>
</comment>
<dbReference type="Gene3D" id="3.40.50.2000">
    <property type="entry name" value="Glycogen Phosphorylase B"/>
    <property type="match status" value="1"/>
</dbReference>
<dbReference type="Pfam" id="PF08660">
    <property type="entry name" value="Alg14"/>
    <property type="match status" value="1"/>
</dbReference>
<organism evidence="12 13">
    <name type="scientific">Myxozyma melibiosi</name>
    <dbReference type="NCBI Taxonomy" id="54550"/>
    <lineage>
        <taxon>Eukaryota</taxon>
        <taxon>Fungi</taxon>
        <taxon>Dikarya</taxon>
        <taxon>Ascomycota</taxon>
        <taxon>Saccharomycotina</taxon>
        <taxon>Lipomycetes</taxon>
        <taxon>Lipomycetales</taxon>
        <taxon>Lipomycetaceae</taxon>
        <taxon>Myxozyma</taxon>
    </lineage>
</organism>
<dbReference type="RefSeq" id="XP_064769220.1">
    <property type="nucleotide sequence ID" value="XM_064912231.1"/>
</dbReference>
<evidence type="ECO:0000256" key="8">
    <source>
        <dbReference type="ARBA" id="ARBA00022989"/>
    </source>
</evidence>
<evidence type="ECO:0000313" key="13">
    <source>
        <dbReference type="Proteomes" id="UP001498771"/>
    </source>
</evidence>
<dbReference type="EMBL" id="JBBJBU010000003">
    <property type="protein sequence ID" value="KAK7206187.1"/>
    <property type="molecule type" value="Genomic_DNA"/>
</dbReference>
<keyword evidence="13" id="KW-1185">Reference proteome</keyword>
<evidence type="ECO:0000256" key="7">
    <source>
        <dbReference type="ARBA" id="ARBA00022824"/>
    </source>
</evidence>
<dbReference type="Proteomes" id="UP001498771">
    <property type="component" value="Unassembled WGS sequence"/>
</dbReference>
<dbReference type="PANTHER" id="PTHR12154">
    <property type="entry name" value="GLYCOSYL TRANSFERASE-RELATED"/>
    <property type="match status" value="1"/>
</dbReference>
<reference evidence="12 13" key="1">
    <citation type="submission" date="2024-03" db="EMBL/GenBank/DDBJ databases">
        <title>Genome-scale model development and genomic sequencing of the oleaginous clade Lipomyces.</title>
        <authorList>
            <consortium name="Lawrence Berkeley National Laboratory"/>
            <person name="Czajka J.J."/>
            <person name="Han Y."/>
            <person name="Kim J."/>
            <person name="Mondo S.J."/>
            <person name="Hofstad B.A."/>
            <person name="Robles A."/>
            <person name="Haridas S."/>
            <person name="Riley R."/>
            <person name="LaButti K."/>
            <person name="Pangilinan J."/>
            <person name="Andreopoulos W."/>
            <person name="Lipzen A."/>
            <person name="Yan J."/>
            <person name="Wang M."/>
            <person name="Ng V."/>
            <person name="Grigoriev I.V."/>
            <person name="Spatafora J.W."/>
            <person name="Magnuson J.K."/>
            <person name="Baker S.E."/>
            <person name="Pomraning K.R."/>
        </authorList>
    </citation>
    <scope>NUCLEOTIDE SEQUENCE [LARGE SCALE GENOMIC DNA]</scope>
    <source>
        <strain evidence="12 13">Phaff 52-87</strain>
    </source>
</reference>
<evidence type="ECO:0000313" key="12">
    <source>
        <dbReference type="EMBL" id="KAK7206187.1"/>
    </source>
</evidence>